<feature type="domain" description="LamG-like jellyroll fold" evidence="3">
    <location>
        <begin position="82"/>
        <end position="228"/>
    </location>
</feature>
<accession>A0A382US71</accession>
<keyword evidence="1" id="KW-0732">Signal</keyword>
<evidence type="ECO:0000256" key="2">
    <source>
        <dbReference type="ARBA" id="ARBA00023157"/>
    </source>
</evidence>
<dbReference type="InterPro" id="IPR006558">
    <property type="entry name" value="LamG-like"/>
</dbReference>
<dbReference type="InterPro" id="IPR013320">
    <property type="entry name" value="ConA-like_dom_sf"/>
</dbReference>
<dbReference type="SMART" id="SM00560">
    <property type="entry name" value="LamGL"/>
    <property type="match status" value="1"/>
</dbReference>
<evidence type="ECO:0000259" key="3">
    <source>
        <dbReference type="SMART" id="SM00560"/>
    </source>
</evidence>
<dbReference type="Gene3D" id="2.60.120.200">
    <property type="match status" value="1"/>
</dbReference>
<dbReference type="EMBL" id="UINC01146397">
    <property type="protein sequence ID" value="SVD37096.1"/>
    <property type="molecule type" value="Genomic_DNA"/>
</dbReference>
<dbReference type="SUPFAM" id="SSF49899">
    <property type="entry name" value="Concanavalin A-like lectins/glucanases"/>
    <property type="match status" value="1"/>
</dbReference>
<dbReference type="Pfam" id="PF13385">
    <property type="entry name" value="Laminin_G_3"/>
    <property type="match status" value="1"/>
</dbReference>
<keyword evidence="2" id="KW-1015">Disulfide bond</keyword>
<sequence length="234" mass="24932">MRGLSLVVVFPLLLAVLSPLHADLVAHWPLDDSGEDIVGGFDGLEAGGITYGVIGANDNTDGAASFQNGAISVVFAPELNPESFTITLWARPVGGAGFRSPITSRYDGIVAGGGNLDGFIIYNNPGNIWQFWTGDGESAMDGWDALQGLPVEEGEWQHLAISFDAETQEKNFYINGMLEASSTDQGYAAVTDVSRSLHIGGGGDMGDQYRWAGELDDVGLWDEVLTEDDIFAIL</sequence>
<organism evidence="4">
    <name type="scientific">marine metagenome</name>
    <dbReference type="NCBI Taxonomy" id="408172"/>
    <lineage>
        <taxon>unclassified sequences</taxon>
        <taxon>metagenomes</taxon>
        <taxon>ecological metagenomes</taxon>
    </lineage>
</organism>
<name>A0A382US71_9ZZZZ</name>
<dbReference type="AlphaFoldDB" id="A0A382US71"/>
<protein>
    <recommendedName>
        <fullName evidence="3">LamG-like jellyroll fold domain-containing protein</fullName>
    </recommendedName>
</protein>
<gene>
    <name evidence="4" type="ORF">METZ01_LOCUS389950</name>
</gene>
<feature type="non-terminal residue" evidence="4">
    <location>
        <position position="234"/>
    </location>
</feature>
<reference evidence="4" key="1">
    <citation type="submission" date="2018-05" db="EMBL/GenBank/DDBJ databases">
        <authorList>
            <person name="Lanie J.A."/>
            <person name="Ng W.-L."/>
            <person name="Kazmierczak K.M."/>
            <person name="Andrzejewski T.M."/>
            <person name="Davidsen T.M."/>
            <person name="Wayne K.J."/>
            <person name="Tettelin H."/>
            <person name="Glass J.I."/>
            <person name="Rusch D."/>
            <person name="Podicherti R."/>
            <person name="Tsui H.-C.T."/>
            <person name="Winkler M.E."/>
        </authorList>
    </citation>
    <scope>NUCLEOTIDE SEQUENCE</scope>
</reference>
<evidence type="ECO:0000256" key="1">
    <source>
        <dbReference type="ARBA" id="ARBA00022729"/>
    </source>
</evidence>
<evidence type="ECO:0000313" key="4">
    <source>
        <dbReference type="EMBL" id="SVD37096.1"/>
    </source>
</evidence>
<proteinExistence type="predicted"/>